<keyword evidence="1" id="KW-0732">Signal</keyword>
<organism evidence="2 3">
    <name type="scientific">Halodurantibacterium flavum</name>
    <dbReference type="NCBI Taxonomy" id="1382802"/>
    <lineage>
        <taxon>Bacteria</taxon>
        <taxon>Pseudomonadati</taxon>
        <taxon>Pseudomonadota</taxon>
        <taxon>Alphaproteobacteria</taxon>
        <taxon>Rhodobacterales</taxon>
        <taxon>Paracoccaceae</taxon>
        <taxon>Halodurantibacterium</taxon>
    </lineage>
</organism>
<name>A0ABW4S243_9RHOB</name>
<dbReference type="RefSeq" id="WP_390258583.1">
    <property type="nucleotide sequence ID" value="NZ_JBHUGH010000001.1"/>
</dbReference>
<proteinExistence type="predicted"/>
<reference evidence="3" key="1">
    <citation type="journal article" date="2019" name="Int. J. Syst. Evol. Microbiol.">
        <title>The Global Catalogue of Microorganisms (GCM) 10K type strain sequencing project: providing services to taxonomists for standard genome sequencing and annotation.</title>
        <authorList>
            <consortium name="The Broad Institute Genomics Platform"/>
            <consortium name="The Broad Institute Genome Sequencing Center for Infectious Disease"/>
            <person name="Wu L."/>
            <person name="Ma J."/>
        </authorList>
    </citation>
    <scope>NUCLEOTIDE SEQUENCE [LARGE SCALE GENOMIC DNA]</scope>
    <source>
        <strain evidence="3">CGMCC 4.7242</strain>
    </source>
</reference>
<protein>
    <recommendedName>
        <fullName evidence="4">Secreted protein</fullName>
    </recommendedName>
</protein>
<gene>
    <name evidence="2" type="ORF">ACFSGJ_00650</name>
</gene>
<dbReference type="Proteomes" id="UP001597353">
    <property type="component" value="Unassembled WGS sequence"/>
</dbReference>
<dbReference type="EMBL" id="JBHUGH010000001">
    <property type="protein sequence ID" value="MFD1910717.1"/>
    <property type="molecule type" value="Genomic_DNA"/>
</dbReference>
<keyword evidence="3" id="KW-1185">Reference proteome</keyword>
<sequence>MLTNENLAAAPLTSLKSDRAQPRPGRILRRLAMLTFCFGAASPALADAPVAEGPAQRANAHSDIMREGDGALQLTVHRFRVPDEEGCGERAEIRGKPALGAPHDPAVCDGFSMRFDTYSPSNNHRGVMTQSRREIGLSTEDDFLVPALHLRTDVAYTTVGANSSNGDVITTRGGWIGHTYAWAGDQKYLNSAPHGGGARDTCTLFIDDIIGSSDYTGAPPPPVTTCDATK</sequence>
<evidence type="ECO:0000256" key="1">
    <source>
        <dbReference type="SAM" id="SignalP"/>
    </source>
</evidence>
<comment type="caution">
    <text evidence="2">The sequence shown here is derived from an EMBL/GenBank/DDBJ whole genome shotgun (WGS) entry which is preliminary data.</text>
</comment>
<feature type="signal peptide" evidence="1">
    <location>
        <begin position="1"/>
        <end position="46"/>
    </location>
</feature>
<evidence type="ECO:0000313" key="3">
    <source>
        <dbReference type="Proteomes" id="UP001597353"/>
    </source>
</evidence>
<feature type="chain" id="PRO_5045143661" description="Secreted protein" evidence="1">
    <location>
        <begin position="47"/>
        <end position="230"/>
    </location>
</feature>
<evidence type="ECO:0008006" key="4">
    <source>
        <dbReference type="Google" id="ProtNLM"/>
    </source>
</evidence>
<evidence type="ECO:0000313" key="2">
    <source>
        <dbReference type="EMBL" id="MFD1910717.1"/>
    </source>
</evidence>
<accession>A0ABW4S243</accession>